<reference evidence="7 8" key="1">
    <citation type="submission" date="2016-06" db="EMBL/GenBank/DDBJ databases">
        <authorList>
            <person name="Kjaerup R.B."/>
            <person name="Dalgaard T.S."/>
            <person name="Juul-Madsen H.R."/>
        </authorList>
    </citation>
    <scope>NUCLEOTIDE SEQUENCE [LARGE SCALE GENOMIC DNA]</scope>
    <source>
        <strain evidence="7 8">GCSL-Mp3</strain>
    </source>
</reference>
<feature type="transmembrane region" description="Helical" evidence="6">
    <location>
        <begin position="155"/>
        <end position="174"/>
    </location>
</feature>
<feature type="transmembrane region" description="Helical" evidence="6">
    <location>
        <begin position="362"/>
        <end position="383"/>
    </location>
</feature>
<feature type="transmembrane region" description="Helical" evidence="6">
    <location>
        <begin position="299"/>
        <end position="325"/>
    </location>
</feature>
<feature type="transmembrane region" description="Helical" evidence="6">
    <location>
        <begin position="180"/>
        <end position="199"/>
    </location>
</feature>
<dbReference type="InterPro" id="IPR002797">
    <property type="entry name" value="Polysacc_synth"/>
</dbReference>
<dbReference type="GO" id="GO:0005886">
    <property type="term" value="C:plasma membrane"/>
    <property type="evidence" value="ECO:0007669"/>
    <property type="project" value="UniProtKB-SubCell"/>
</dbReference>
<dbReference type="RefSeq" id="WP_067422956.1">
    <property type="nucleotide sequence ID" value="NZ_LZEX01000011.1"/>
</dbReference>
<protein>
    <submittedName>
        <fullName evidence="7">Uncharacterized protein</fullName>
    </submittedName>
</protein>
<feature type="transmembrane region" description="Helical" evidence="6">
    <location>
        <begin position="331"/>
        <end position="350"/>
    </location>
</feature>
<evidence type="ECO:0000313" key="7">
    <source>
        <dbReference type="EMBL" id="OBU09373.1"/>
    </source>
</evidence>
<feature type="transmembrane region" description="Helical" evidence="6">
    <location>
        <begin position="248"/>
        <end position="268"/>
    </location>
</feature>
<comment type="caution">
    <text evidence="7">The sequence shown here is derived from an EMBL/GenBank/DDBJ whole genome shotgun (WGS) entry which is preliminary data.</text>
</comment>
<evidence type="ECO:0000256" key="2">
    <source>
        <dbReference type="ARBA" id="ARBA00022475"/>
    </source>
</evidence>
<dbReference type="EMBL" id="LZEX01000011">
    <property type="protein sequence ID" value="OBU09373.1"/>
    <property type="molecule type" value="Genomic_DNA"/>
</dbReference>
<gene>
    <name evidence="7" type="ORF">AYY17_19225</name>
</gene>
<feature type="transmembrane region" description="Helical" evidence="6">
    <location>
        <begin position="220"/>
        <end position="242"/>
    </location>
</feature>
<keyword evidence="2" id="KW-1003">Cell membrane</keyword>
<dbReference type="Pfam" id="PF01943">
    <property type="entry name" value="Polysacc_synt"/>
    <property type="match status" value="1"/>
</dbReference>
<dbReference type="PANTHER" id="PTHR30250">
    <property type="entry name" value="PST FAMILY PREDICTED COLANIC ACID TRANSPORTER"/>
    <property type="match status" value="1"/>
</dbReference>
<evidence type="ECO:0000256" key="1">
    <source>
        <dbReference type="ARBA" id="ARBA00004651"/>
    </source>
</evidence>
<dbReference type="InterPro" id="IPR050833">
    <property type="entry name" value="Poly_Biosynth_Transport"/>
</dbReference>
<name>A0A1B8HJX9_9GAMM</name>
<feature type="transmembrane region" description="Helical" evidence="6">
    <location>
        <begin position="15"/>
        <end position="34"/>
    </location>
</feature>
<evidence type="ECO:0000313" key="8">
    <source>
        <dbReference type="Proteomes" id="UP000092247"/>
    </source>
</evidence>
<accession>A0A1B8HJX9</accession>
<keyword evidence="4 6" id="KW-1133">Transmembrane helix</keyword>
<dbReference type="PANTHER" id="PTHR30250:SF11">
    <property type="entry name" value="O-ANTIGEN TRANSPORTER-RELATED"/>
    <property type="match status" value="1"/>
</dbReference>
<evidence type="ECO:0000256" key="4">
    <source>
        <dbReference type="ARBA" id="ARBA00022989"/>
    </source>
</evidence>
<evidence type="ECO:0000256" key="3">
    <source>
        <dbReference type="ARBA" id="ARBA00022692"/>
    </source>
</evidence>
<feature type="transmembrane region" description="Helical" evidence="6">
    <location>
        <begin position="46"/>
        <end position="68"/>
    </location>
</feature>
<comment type="subcellular location">
    <subcellularLocation>
        <location evidence="1">Cell membrane</location>
        <topology evidence="1">Multi-pass membrane protein</topology>
    </subcellularLocation>
</comment>
<evidence type="ECO:0000256" key="5">
    <source>
        <dbReference type="ARBA" id="ARBA00023136"/>
    </source>
</evidence>
<proteinExistence type="predicted"/>
<organism evidence="7 8">
    <name type="scientific">Morganella psychrotolerans</name>
    <dbReference type="NCBI Taxonomy" id="368603"/>
    <lineage>
        <taxon>Bacteria</taxon>
        <taxon>Pseudomonadati</taxon>
        <taxon>Pseudomonadota</taxon>
        <taxon>Gammaproteobacteria</taxon>
        <taxon>Enterobacterales</taxon>
        <taxon>Morganellaceae</taxon>
        <taxon>Morganella</taxon>
    </lineage>
</organism>
<feature type="transmembrane region" description="Helical" evidence="6">
    <location>
        <begin position="89"/>
        <end position="106"/>
    </location>
</feature>
<keyword evidence="3 6" id="KW-0812">Transmembrane</keyword>
<evidence type="ECO:0000256" key="6">
    <source>
        <dbReference type="SAM" id="Phobius"/>
    </source>
</evidence>
<sequence length="427" mass="48986">MAHLLKTSFFKQSSIYLSSNILNALIPFILLPFFSQYLNTEAYGKIAIFQLIITGLGAIVGLNTVGAASRYYFEKVSLRRKILYNNSGFSILIYSTIFTLIFSLIFNHSLTYFFNIPTHWLILAILNSFGLYIIQFRLTYFQIKNKALKYSIYQIGNSLVNFILTIILILEFNLGENGRVYSILASTFLFSILSLISLSRESLISFLYKKHKYIKNNLSFGLPLLPHVFGVFLLSSIDRFYISKYFGLSTAGIYMMAFQVSMGLLLIFDAMNKAFTPFLFKTLSSITEKDKAKIIKISYILFMFCIVVGLISYLISPTLLIFFIGEKYIQSAQVVNLLCIGQTFQGLYLVITNYIFYAKKTLYLSFVTIFSGFLNVVLLIILVPQYELTGASVSFCISMAVRFILTWFVSYKVYPMPWFSFLEKKNQ</sequence>
<feature type="transmembrane region" description="Helical" evidence="6">
    <location>
        <begin position="112"/>
        <end position="134"/>
    </location>
</feature>
<dbReference type="Proteomes" id="UP000092247">
    <property type="component" value="Unassembled WGS sequence"/>
</dbReference>
<dbReference type="AlphaFoldDB" id="A0A1B8HJX9"/>
<keyword evidence="5 6" id="KW-0472">Membrane</keyword>